<evidence type="ECO:0000313" key="3">
    <source>
        <dbReference type="Proteomes" id="UP001152607"/>
    </source>
</evidence>
<evidence type="ECO:0000256" key="1">
    <source>
        <dbReference type="SAM" id="MobiDB-lite"/>
    </source>
</evidence>
<proteinExistence type="predicted"/>
<evidence type="ECO:0000313" key="2">
    <source>
        <dbReference type="EMBL" id="CAI6341851.1"/>
    </source>
</evidence>
<dbReference type="EMBL" id="CAOQHR010000012">
    <property type="protein sequence ID" value="CAI6341851.1"/>
    <property type="molecule type" value="Genomic_DNA"/>
</dbReference>
<accession>A0A9W4UT44</accession>
<dbReference type="Proteomes" id="UP001152607">
    <property type="component" value="Unassembled WGS sequence"/>
</dbReference>
<gene>
    <name evidence="2" type="ORF">PDIGIT_LOCUS15051</name>
</gene>
<feature type="compositionally biased region" description="Low complexity" evidence="1">
    <location>
        <begin position="1"/>
        <end position="23"/>
    </location>
</feature>
<feature type="region of interest" description="Disordered" evidence="1">
    <location>
        <begin position="1"/>
        <end position="26"/>
    </location>
</feature>
<reference evidence="2" key="1">
    <citation type="submission" date="2023-01" db="EMBL/GenBank/DDBJ databases">
        <authorList>
            <person name="Van Ghelder C."/>
            <person name="Rancurel C."/>
        </authorList>
    </citation>
    <scope>NUCLEOTIDE SEQUENCE</scope>
    <source>
        <strain evidence="2">CNCM I-4278</strain>
    </source>
</reference>
<keyword evidence="3" id="KW-1185">Reference proteome</keyword>
<dbReference type="AlphaFoldDB" id="A0A9W4UT44"/>
<organism evidence="2 3">
    <name type="scientific">Periconia digitata</name>
    <dbReference type="NCBI Taxonomy" id="1303443"/>
    <lineage>
        <taxon>Eukaryota</taxon>
        <taxon>Fungi</taxon>
        <taxon>Dikarya</taxon>
        <taxon>Ascomycota</taxon>
        <taxon>Pezizomycotina</taxon>
        <taxon>Dothideomycetes</taxon>
        <taxon>Pleosporomycetidae</taxon>
        <taxon>Pleosporales</taxon>
        <taxon>Massarineae</taxon>
        <taxon>Periconiaceae</taxon>
        <taxon>Periconia</taxon>
    </lineage>
</organism>
<name>A0A9W4UT44_9PLEO</name>
<protein>
    <submittedName>
        <fullName evidence="2">Uncharacterized protein</fullName>
    </submittedName>
</protein>
<sequence>MGLGSSGVSAADSSDPSGSWGASGFSGGRRTSCPLTPPIFSSPPPRAACSLPPEPSLPPCHIEINMHHLLLLLCKVPCMHAYILSLNPVPSPMIT</sequence>
<comment type="caution">
    <text evidence="2">The sequence shown here is derived from an EMBL/GenBank/DDBJ whole genome shotgun (WGS) entry which is preliminary data.</text>
</comment>